<evidence type="ECO:0000313" key="3">
    <source>
        <dbReference type="Proteomes" id="UP000251891"/>
    </source>
</evidence>
<protein>
    <recommendedName>
        <fullName evidence="4">DNA-binding protein</fullName>
    </recommendedName>
</protein>
<keyword evidence="3" id="KW-1185">Reference proteome</keyword>
<feature type="compositionally biased region" description="Low complexity" evidence="1">
    <location>
        <begin position="13"/>
        <end position="26"/>
    </location>
</feature>
<feature type="region of interest" description="Disordered" evidence="1">
    <location>
        <begin position="1"/>
        <end position="30"/>
    </location>
</feature>
<organism evidence="2 3">
    <name type="scientific">Actinomadura craniellae</name>
    <dbReference type="NCBI Taxonomy" id="2231787"/>
    <lineage>
        <taxon>Bacteria</taxon>
        <taxon>Bacillati</taxon>
        <taxon>Actinomycetota</taxon>
        <taxon>Actinomycetes</taxon>
        <taxon>Streptosporangiales</taxon>
        <taxon>Thermomonosporaceae</taxon>
        <taxon>Actinomadura</taxon>
    </lineage>
</organism>
<reference evidence="2 3" key="1">
    <citation type="submission" date="2018-06" db="EMBL/GenBank/DDBJ databases">
        <title>Actinomadura craniellae sp. nov. isolated from marine sponge Craniella sp.</title>
        <authorList>
            <person name="Li L."/>
            <person name="Xu Q.H."/>
            <person name="Lin H.W."/>
            <person name="Lu Y.H."/>
        </authorList>
    </citation>
    <scope>NUCLEOTIDE SEQUENCE [LARGE SCALE GENOMIC DNA]</scope>
    <source>
        <strain evidence="2 3">LHW63021</strain>
    </source>
</reference>
<feature type="compositionally biased region" description="Polar residues" evidence="1">
    <location>
        <begin position="1"/>
        <end position="12"/>
    </location>
</feature>
<comment type="caution">
    <text evidence="2">The sequence shown here is derived from an EMBL/GenBank/DDBJ whole genome shotgun (WGS) entry which is preliminary data.</text>
</comment>
<evidence type="ECO:0000256" key="1">
    <source>
        <dbReference type="SAM" id="MobiDB-lite"/>
    </source>
</evidence>
<gene>
    <name evidence="2" type="ORF">DPM19_05815</name>
</gene>
<accession>A0A365HBD6</accession>
<evidence type="ECO:0000313" key="2">
    <source>
        <dbReference type="EMBL" id="RAY16391.1"/>
    </source>
</evidence>
<proteinExistence type="predicted"/>
<dbReference type="EMBL" id="QLYX01000002">
    <property type="protein sequence ID" value="RAY16391.1"/>
    <property type="molecule type" value="Genomic_DNA"/>
</dbReference>
<evidence type="ECO:0008006" key="4">
    <source>
        <dbReference type="Google" id="ProtNLM"/>
    </source>
</evidence>
<name>A0A365HBD6_9ACTN</name>
<sequence>MMRGMSPTSQSSLLDAGLAPLGGPEPDGADVVRARRYSHPQLGGRPVVRLTGDLPAPGEDRALGFLGFAAPATGEPLAYGRRRGLGYPAWALVHDPKNADRALAVVTPMERAARLARSRPGAATDAFHELAARLPHAHLPSYWEQAGRAFLAGGNVGPAAVLFGKAREAELVYALPVDETVRRDVFLEFAFAGALPVKAIKDYFDELRRRYDPARAYAEFTELALRRTLGGLPPWSDLPKQLRALAKAAGLDARAEDDRLAEALLATPAVKEAPAGFFKAYRAALVRVGRADPAVRGRLLNLFPKADSDGFTGWWLELLEEAGAHTAHTALTDGDAPAAARAEGGPGRWLGRMVSHVQGGWRGRRIPDELYALVPRMAGRLRAEGEPVDLSIGRRTDADLVDLCLSLEIPLADPEDDLWFDLSRRHPAGHRRDLAVTDADPRFRPVLDRSVDSFCTRSNKIGELLDSPVLTRMAARWLRGQIAGLSRGGLLEAGRAARRIDTAVDGPTLRALPEEAALLASADRRLALMRTVRLGTPGELGWPEFDAVVAELGGPEKVQCIPSWPVITVTGAGRAVVVGPAGRVAEHDLRVPPSTEHLAVYCGGRLLVCWWDRSGNHAYWSDAPHEVFTPESGEGTWSLRWSSERGSGFCVLTADGARMGDGRPLYPGDRRVPGGGHVLHDGATYWAYRHDPRGLYEIDPATGQRGRGSLPAFLEDAPLAEGEDWVPAACSLAPLPAGLEDTPLGHAGGMVGFRVHHIRGGHRITGVDGRTADVPGDSYAPWGILSVPGGAQPIVLRAAWRDVTALVPGDGDLWELSLGHDHRTGTFVPPPAFWHLFQARDAAASAVLRELTGEQAGALLDAALADRAEKHGDDEDPTPRLRAAVAALLPDGAHPALVAGVVATVVVAADTERYRAGVLERAEARSGPRIDPEAQHQALRGLGGHPGHWTADDILGEAARASRFLLGGPAPGEPVSDWPVLPGRVGALAWRAASPLTSATDRTTLGALLEHWAGLVFADPAARLRRGRSARSHPAAGEHAGGRHLVLGTVEGEPDPAARHYVELRSGDGPPPPEVEPLDAADLTPGWGTRDRIHAFLAALGEHGPAAWDPRAVDLLTERTGLTRGTAALLLAALPDLDDWRTAYLTAEQRKLLGLGAAEAAAARQELRRLPVADRLALLEAAMPGDPAELWDTGILPAAERLAAAWVHRFGRRVPIPEDAVTEAAQIIGSRDAAPLLALLTDPGSIPWLTGGAGRLVDKDDDGAQLAAPQEAPGHNGMAMMVIALLWAATARPVGDPLTAHLPELLDRARARLGRPDLLVPVGLCYGLPGGPGDESPEDTLRRVFGDRRYPGLKAVAHDDGVTVAVARNYGFQLYVRVARLGDDDPRALLATALLTEEVHGGRQLLQALALVRAGGLTALARRVRDTPVPAGGHEANPALSVPGLVAEVAAEHGLSGDAAALYLQLLALLEPTDRNVRRWNGWTPARHKKAVAELTGAGLVLAAKRSRAGRSVFLPGDWAEAAAPNLPVERWKAEMYGLSVPAGQRKLSGPLRRFLPLRPLHELFEHAWARVRSGDLP</sequence>
<dbReference type="Proteomes" id="UP000251891">
    <property type="component" value="Unassembled WGS sequence"/>
</dbReference>